<dbReference type="PANTHER" id="PTHR42734:SF6">
    <property type="entry name" value="MOLYBDATE IMPORT ATP-BINDING PROTEIN MOLC"/>
    <property type="match status" value="1"/>
</dbReference>
<dbReference type="PANTHER" id="PTHR42734">
    <property type="entry name" value="METAL TRANSPORT SYSTEM ATP-BINDING PROTEIN TM_0124-RELATED"/>
    <property type="match status" value="1"/>
</dbReference>
<protein>
    <submittedName>
        <fullName evidence="6">Iron (III) dicitrate ABC transporter ATP-binding protein</fullName>
    </submittedName>
</protein>
<feature type="domain" description="ABC transporter" evidence="5">
    <location>
        <begin position="3"/>
        <end position="240"/>
    </location>
</feature>
<dbReference type="RefSeq" id="WP_000242349.1">
    <property type="nucleotide sequence ID" value="NZ_AP014523.1"/>
</dbReference>
<dbReference type="SUPFAM" id="SSF52540">
    <property type="entry name" value="P-loop containing nucleoside triphosphate hydrolases"/>
    <property type="match status" value="1"/>
</dbReference>
<keyword evidence="3" id="KW-0547">Nucleotide-binding</keyword>
<dbReference type="SMART" id="SM00382">
    <property type="entry name" value="AAA"/>
    <property type="match status" value="1"/>
</dbReference>
<dbReference type="InterPro" id="IPR050153">
    <property type="entry name" value="Metal_Ion_Import_ABC"/>
</dbReference>
<dbReference type="CDD" id="cd03214">
    <property type="entry name" value="ABC_Iron-Siderophores_B12_Hemin"/>
    <property type="match status" value="1"/>
</dbReference>
<comment type="similarity">
    <text evidence="1">Belongs to the ABC transporter superfamily.</text>
</comment>
<dbReference type="InterPro" id="IPR017871">
    <property type="entry name" value="ABC_transporter-like_CS"/>
</dbReference>
<dbReference type="AlphaFoldDB" id="A0A060PV46"/>
<evidence type="ECO:0000256" key="4">
    <source>
        <dbReference type="ARBA" id="ARBA00022840"/>
    </source>
</evidence>
<accession>A0A060PV46</accession>
<dbReference type="GO" id="GO:0016887">
    <property type="term" value="F:ATP hydrolysis activity"/>
    <property type="evidence" value="ECO:0007669"/>
    <property type="project" value="InterPro"/>
</dbReference>
<dbReference type="PROSITE" id="PS50893">
    <property type="entry name" value="ABC_TRANSPORTER_2"/>
    <property type="match status" value="1"/>
</dbReference>
<dbReference type="SMR" id="A0A060PV46"/>
<name>A0A060PV46_HELPX</name>
<dbReference type="InterPro" id="IPR027417">
    <property type="entry name" value="P-loop_NTPase"/>
</dbReference>
<dbReference type="EMBL" id="AP014523">
    <property type="protein sequence ID" value="BAO98575.1"/>
    <property type="molecule type" value="Genomic_DNA"/>
</dbReference>
<dbReference type="Gene3D" id="3.40.50.300">
    <property type="entry name" value="P-loop containing nucleotide triphosphate hydrolases"/>
    <property type="match status" value="1"/>
</dbReference>
<keyword evidence="2" id="KW-0813">Transport</keyword>
<dbReference type="Pfam" id="PF00005">
    <property type="entry name" value="ABC_tran"/>
    <property type="match status" value="1"/>
</dbReference>
<dbReference type="HOGENOM" id="CLU_000604_1_11_7"/>
<proteinExistence type="inferred from homology"/>
<keyword evidence="4 6" id="KW-0067">ATP-binding</keyword>
<evidence type="ECO:0000313" key="6">
    <source>
        <dbReference type="EMBL" id="BAO98575.1"/>
    </source>
</evidence>
<evidence type="ECO:0000259" key="5">
    <source>
        <dbReference type="PROSITE" id="PS50893"/>
    </source>
</evidence>
<evidence type="ECO:0000256" key="1">
    <source>
        <dbReference type="ARBA" id="ARBA00005417"/>
    </source>
</evidence>
<organism evidence="6 7">
    <name type="scientific">Helicobacter pylori NY40</name>
    <dbReference type="NCBI Taxonomy" id="1426844"/>
    <lineage>
        <taxon>Bacteria</taxon>
        <taxon>Pseudomonadati</taxon>
        <taxon>Campylobacterota</taxon>
        <taxon>Epsilonproteobacteria</taxon>
        <taxon>Campylobacterales</taxon>
        <taxon>Helicobacteraceae</taxon>
        <taxon>Helicobacter</taxon>
    </lineage>
</organism>
<dbReference type="InterPro" id="IPR003439">
    <property type="entry name" value="ABC_transporter-like_ATP-bd"/>
</dbReference>
<dbReference type="GO" id="GO:0005524">
    <property type="term" value="F:ATP binding"/>
    <property type="evidence" value="ECO:0007669"/>
    <property type="project" value="UniProtKB-KW"/>
</dbReference>
<dbReference type="Proteomes" id="UP000031662">
    <property type="component" value="Chromosome"/>
</dbReference>
<evidence type="ECO:0000313" key="7">
    <source>
        <dbReference type="Proteomes" id="UP000031662"/>
    </source>
</evidence>
<dbReference type="FunFam" id="3.40.50.300:FF:000134">
    <property type="entry name" value="Iron-enterobactin ABC transporter ATP-binding protein"/>
    <property type="match status" value="1"/>
</dbReference>
<dbReference type="InterPro" id="IPR003593">
    <property type="entry name" value="AAA+_ATPase"/>
</dbReference>
<sequence>MVLEVKNLSFKYSQKLILDKLSFSVPKNSITSILAPNGSGKTTLLKCLLGLLKPLEETEIKACNKDILPLKPYEKAKLIAYIPQVEYYAFNFSVLDFVLMGKATHLNLFAMPKAKHIKEATSVLERLDLESLKDQGINDLSGGQRQMVLLARSLLQRTPLLLLDEPTSALDLKNQALFFDAIKDEMKKRELSVLVNIHDPNLVARHSTHVVMLKDKKLFLQASTPIAMTSHNLSALYDTPLEAIWHDNKLVVYAL</sequence>
<evidence type="ECO:0000256" key="2">
    <source>
        <dbReference type="ARBA" id="ARBA00022448"/>
    </source>
</evidence>
<gene>
    <name evidence="6" type="ORF">NY40_1570</name>
</gene>
<reference evidence="6 7" key="1">
    <citation type="submission" date="2013-11" db="EMBL/GenBank/DDBJ databases">
        <title>Estimation of Helicobacter pylori bacteriophage ecology using H. pylori isolates.</title>
        <authorList>
            <person name="Uchiyama J."/>
            <person name="Takemura-Uchiyama I."/>
            <person name="Ujihara T."/>
            <person name="Matsuzaki S."/>
        </authorList>
    </citation>
    <scope>NUCLEOTIDE SEQUENCE [LARGE SCALE GENOMIC DNA]</scope>
    <source>
        <strain evidence="6 7">NY40</strain>
    </source>
</reference>
<dbReference type="PROSITE" id="PS00211">
    <property type="entry name" value="ABC_TRANSPORTER_1"/>
    <property type="match status" value="1"/>
</dbReference>
<evidence type="ECO:0000256" key="3">
    <source>
        <dbReference type="ARBA" id="ARBA00022741"/>
    </source>
</evidence>